<reference evidence="1" key="1">
    <citation type="journal article" date="2020" name="mSystems">
        <title>Genome- and Community-Level Interaction Insights into Carbon Utilization and Element Cycling Functions of Hydrothermarchaeota in Hydrothermal Sediment.</title>
        <authorList>
            <person name="Zhou Z."/>
            <person name="Liu Y."/>
            <person name="Xu W."/>
            <person name="Pan J."/>
            <person name="Luo Z.H."/>
            <person name="Li M."/>
        </authorList>
    </citation>
    <scope>NUCLEOTIDE SEQUENCE [LARGE SCALE GENOMIC DNA]</scope>
    <source>
        <strain evidence="1">SpSt-855</strain>
    </source>
</reference>
<dbReference type="EMBL" id="DTKL01000079">
    <property type="protein sequence ID" value="HGY95537.1"/>
    <property type="molecule type" value="Genomic_DNA"/>
</dbReference>
<sequence length="35" mass="3819">MLRQRLIGGAVASEVQVSVRPVECSICQATNLPHR</sequence>
<evidence type="ECO:0000313" key="1">
    <source>
        <dbReference type="EMBL" id="HGY95537.1"/>
    </source>
</evidence>
<comment type="caution">
    <text evidence="1">The sequence shown here is derived from an EMBL/GenBank/DDBJ whole genome shotgun (WGS) entry which is preliminary data.</text>
</comment>
<gene>
    <name evidence="1" type="ORF">ENW50_12760</name>
</gene>
<proteinExistence type="predicted"/>
<protein>
    <submittedName>
        <fullName evidence="1">Uncharacterized protein</fullName>
    </submittedName>
</protein>
<name>A0A7V5CUD8_9BACT</name>
<dbReference type="AlphaFoldDB" id="A0A7V5CUD8"/>
<dbReference type="NCBIfam" id="TIGR01053">
    <property type="entry name" value="LSD1"/>
    <property type="match status" value="1"/>
</dbReference>
<organism evidence="1">
    <name type="scientific">Acidobacterium capsulatum</name>
    <dbReference type="NCBI Taxonomy" id="33075"/>
    <lineage>
        <taxon>Bacteria</taxon>
        <taxon>Pseudomonadati</taxon>
        <taxon>Acidobacteriota</taxon>
        <taxon>Terriglobia</taxon>
        <taxon>Terriglobales</taxon>
        <taxon>Acidobacteriaceae</taxon>
        <taxon>Acidobacterium</taxon>
    </lineage>
</organism>
<accession>A0A7V5CUD8</accession>